<dbReference type="PROSITE" id="PS51257">
    <property type="entry name" value="PROKAR_LIPOPROTEIN"/>
    <property type="match status" value="1"/>
</dbReference>
<dbReference type="OrthoDB" id="9885221at2"/>
<reference evidence="2" key="1">
    <citation type="submission" date="2016-02" db="EMBL/GenBank/DDBJ databases">
        <title>Paenibacillus sp. LPB0068, isolated from Crassostrea gigas.</title>
        <authorList>
            <person name="Shin S.-K."/>
            <person name="Yi H."/>
        </authorList>
    </citation>
    <scope>NUCLEOTIDE SEQUENCE [LARGE SCALE GENOMIC DNA]</scope>
    <source>
        <strain evidence="2">KCTC 23969</strain>
    </source>
</reference>
<comment type="caution">
    <text evidence="1">The sequence shown here is derived from an EMBL/GenBank/DDBJ whole genome shotgun (WGS) entry which is preliminary data.</text>
</comment>
<accession>A0A1B8U254</accession>
<dbReference type="RefSeq" id="WP_068359806.1">
    <property type="nucleotide sequence ID" value="NZ_CP019419.1"/>
</dbReference>
<evidence type="ECO:0000313" key="1">
    <source>
        <dbReference type="EMBL" id="OBY65963.1"/>
    </source>
</evidence>
<dbReference type="STRING" id="996801.BW723_14360"/>
<name>A0A1B8U254_9FLAO</name>
<evidence type="ECO:0000313" key="2">
    <source>
        <dbReference type="Proteomes" id="UP000092612"/>
    </source>
</evidence>
<proteinExistence type="predicted"/>
<dbReference type="EMBL" id="LSFL01000025">
    <property type="protein sequence ID" value="OBY65963.1"/>
    <property type="molecule type" value="Genomic_DNA"/>
</dbReference>
<dbReference type="KEGG" id="prn:BW723_16010"/>
<evidence type="ECO:0008006" key="3">
    <source>
        <dbReference type="Google" id="ProtNLM"/>
    </source>
</evidence>
<dbReference type="Proteomes" id="UP000092612">
    <property type="component" value="Unassembled WGS sequence"/>
</dbReference>
<dbReference type="AlphaFoldDB" id="A0A1B8U254"/>
<keyword evidence="2" id="KW-1185">Reference proteome</keyword>
<gene>
    <name evidence="1" type="ORF">LPB301_07600</name>
</gene>
<organism evidence="1 2">
    <name type="scientific">Polaribacter reichenbachii</name>
    <dbReference type="NCBI Taxonomy" id="996801"/>
    <lineage>
        <taxon>Bacteria</taxon>
        <taxon>Pseudomonadati</taxon>
        <taxon>Bacteroidota</taxon>
        <taxon>Flavobacteriia</taxon>
        <taxon>Flavobacteriales</taxon>
        <taxon>Flavobacteriaceae</taxon>
    </lineage>
</organism>
<dbReference type="KEGG" id="prn:BW723_14360"/>
<sequence>MKLTIKIATIFILLSSCSKSDNILENRNFNKGNWLLVNVNYANKTLELIDDKSILEKNKNGIYVLPTGDCGGTTCDGFIKLYQDGKLVGQLEYLTRTLLYESKSIKESYKNGTESYLEPENSEDFKTNWDSLVKANNYPTIKHIQPDDKDIILTYKKSE</sequence>
<protein>
    <recommendedName>
        <fullName evidence="3">Lipocalin-like domain-containing protein</fullName>
    </recommendedName>
</protein>